<organism evidence="2 3">
    <name type="scientific">Ramazzottius varieornatus</name>
    <name type="common">Water bear</name>
    <name type="synonym">Tardigrade</name>
    <dbReference type="NCBI Taxonomy" id="947166"/>
    <lineage>
        <taxon>Eukaryota</taxon>
        <taxon>Metazoa</taxon>
        <taxon>Ecdysozoa</taxon>
        <taxon>Tardigrada</taxon>
        <taxon>Eutardigrada</taxon>
        <taxon>Parachela</taxon>
        <taxon>Hypsibioidea</taxon>
        <taxon>Ramazzottiidae</taxon>
        <taxon>Ramazzottius</taxon>
    </lineage>
</organism>
<proteinExistence type="predicted"/>
<dbReference type="EMBL" id="BDGG01000002">
    <property type="protein sequence ID" value="GAU91903.1"/>
    <property type="molecule type" value="Genomic_DNA"/>
</dbReference>
<feature type="transmembrane region" description="Helical" evidence="1">
    <location>
        <begin position="81"/>
        <end position="100"/>
    </location>
</feature>
<keyword evidence="1" id="KW-0812">Transmembrane</keyword>
<dbReference type="OrthoDB" id="10606634at2759"/>
<dbReference type="AlphaFoldDB" id="A0A1D1UZK9"/>
<protein>
    <submittedName>
        <fullName evidence="2">Uncharacterized protein</fullName>
    </submittedName>
</protein>
<keyword evidence="1" id="KW-0472">Membrane</keyword>
<gene>
    <name evidence="2" type="primary">RvY_04071-1</name>
    <name evidence="2" type="synonym">RvY_04071.1</name>
    <name evidence="2" type="ORF">RvY_04071</name>
</gene>
<evidence type="ECO:0000256" key="1">
    <source>
        <dbReference type="SAM" id="Phobius"/>
    </source>
</evidence>
<reference evidence="2 3" key="1">
    <citation type="journal article" date="2016" name="Nat. Commun.">
        <title>Extremotolerant tardigrade genome and improved radiotolerance of human cultured cells by tardigrade-unique protein.</title>
        <authorList>
            <person name="Hashimoto T."/>
            <person name="Horikawa D.D."/>
            <person name="Saito Y."/>
            <person name="Kuwahara H."/>
            <person name="Kozuka-Hata H."/>
            <person name="Shin-I T."/>
            <person name="Minakuchi Y."/>
            <person name="Ohishi K."/>
            <person name="Motoyama A."/>
            <person name="Aizu T."/>
            <person name="Enomoto A."/>
            <person name="Kondo K."/>
            <person name="Tanaka S."/>
            <person name="Hara Y."/>
            <person name="Koshikawa S."/>
            <person name="Sagara H."/>
            <person name="Miura T."/>
            <person name="Yokobori S."/>
            <person name="Miyagawa K."/>
            <person name="Suzuki Y."/>
            <person name="Kubo T."/>
            <person name="Oyama M."/>
            <person name="Kohara Y."/>
            <person name="Fujiyama A."/>
            <person name="Arakawa K."/>
            <person name="Katayama T."/>
            <person name="Toyoda A."/>
            <person name="Kunieda T."/>
        </authorList>
    </citation>
    <scope>NUCLEOTIDE SEQUENCE [LARGE SCALE GENOMIC DNA]</scope>
    <source>
        <strain evidence="2 3">YOKOZUNA-1</strain>
    </source>
</reference>
<keyword evidence="1" id="KW-1133">Transmembrane helix</keyword>
<evidence type="ECO:0000313" key="2">
    <source>
        <dbReference type="EMBL" id="GAU91903.1"/>
    </source>
</evidence>
<dbReference type="Proteomes" id="UP000186922">
    <property type="component" value="Unassembled WGS sequence"/>
</dbReference>
<sequence length="129" mass="14450">MNVRSLRTPRQLTHIFQSSSQNVPSAYWNIGPTGTPSVLGEEVSSSQFHNTASRLAPSPEDRRFNSSRPFNVSWTYFRDSLSFFAGWTVIALGFALSIHASRSMMHDHAMSVVERDNLPVPPDQLLDEA</sequence>
<accession>A0A1D1UZK9</accession>
<keyword evidence="3" id="KW-1185">Reference proteome</keyword>
<comment type="caution">
    <text evidence="2">The sequence shown here is derived from an EMBL/GenBank/DDBJ whole genome shotgun (WGS) entry which is preliminary data.</text>
</comment>
<name>A0A1D1UZK9_RAMVA</name>
<evidence type="ECO:0000313" key="3">
    <source>
        <dbReference type="Proteomes" id="UP000186922"/>
    </source>
</evidence>